<protein>
    <submittedName>
        <fullName evidence="1">Uncharacterized protein</fullName>
    </submittedName>
</protein>
<gene>
    <name evidence="1" type="ORF">OUZ56_010641</name>
</gene>
<keyword evidence="2" id="KW-1185">Reference proteome</keyword>
<reference evidence="1 2" key="1">
    <citation type="journal article" date="2023" name="Nucleic Acids Res.">
        <title>The hologenome of Daphnia magna reveals possible DNA methylation and microbiome-mediated evolution of the host genome.</title>
        <authorList>
            <person name="Chaturvedi A."/>
            <person name="Li X."/>
            <person name="Dhandapani V."/>
            <person name="Marshall H."/>
            <person name="Kissane S."/>
            <person name="Cuenca-Cambronero M."/>
            <person name="Asole G."/>
            <person name="Calvet F."/>
            <person name="Ruiz-Romero M."/>
            <person name="Marangio P."/>
            <person name="Guigo R."/>
            <person name="Rago D."/>
            <person name="Mirbahai L."/>
            <person name="Eastwood N."/>
            <person name="Colbourne J.K."/>
            <person name="Zhou J."/>
            <person name="Mallon E."/>
            <person name="Orsini L."/>
        </authorList>
    </citation>
    <scope>NUCLEOTIDE SEQUENCE [LARGE SCALE GENOMIC DNA]</scope>
    <source>
        <strain evidence="1">LRV0_1</strain>
    </source>
</reference>
<sequence length="229" mass="26239">METSHPVSHYNTGHYNWGMQPQYWQYHSQLMNMNKSYQHLQAVSPVPELENSPTGHTSINRPMQSQLQLYSEGNPPPIYPTPAQSPVPQPMKPNKEKFITALAKINEKLEVMQKSLKPVSDDEAGVEIPDGIASLPLKSIAELEAYEILLKNDGNLRKLVSRKIRLKRNTKILKQTTFNEHGGLFLLIPSQRMLTGWEGETKESIMEMEKKDCTIVVSRKLLKVSKRYW</sequence>
<proteinExistence type="predicted"/>
<dbReference type="Proteomes" id="UP001234178">
    <property type="component" value="Unassembled WGS sequence"/>
</dbReference>
<dbReference type="EMBL" id="JAOYFB010000037">
    <property type="protein sequence ID" value="KAK4025141.1"/>
    <property type="molecule type" value="Genomic_DNA"/>
</dbReference>
<organism evidence="1 2">
    <name type="scientific">Daphnia magna</name>
    <dbReference type="NCBI Taxonomy" id="35525"/>
    <lineage>
        <taxon>Eukaryota</taxon>
        <taxon>Metazoa</taxon>
        <taxon>Ecdysozoa</taxon>
        <taxon>Arthropoda</taxon>
        <taxon>Crustacea</taxon>
        <taxon>Branchiopoda</taxon>
        <taxon>Diplostraca</taxon>
        <taxon>Cladocera</taxon>
        <taxon>Anomopoda</taxon>
        <taxon>Daphniidae</taxon>
        <taxon>Daphnia</taxon>
    </lineage>
</organism>
<name>A0ABR0AJ49_9CRUS</name>
<evidence type="ECO:0000313" key="1">
    <source>
        <dbReference type="EMBL" id="KAK4025141.1"/>
    </source>
</evidence>
<evidence type="ECO:0000313" key="2">
    <source>
        <dbReference type="Proteomes" id="UP001234178"/>
    </source>
</evidence>
<accession>A0ABR0AJ49</accession>
<comment type="caution">
    <text evidence="1">The sequence shown here is derived from an EMBL/GenBank/DDBJ whole genome shotgun (WGS) entry which is preliminary data.</text>
</comment>